<evidence type="ECO:0000256" key="2">
    <source>
        <dbReference type="SAM" id="Phobius"/>
    </source>
</evidence>
<feature type="compositionally biased region" description="Low complexity" evidence="1">
    <location>
        <begin position="1"/>
        <end position="15"/>
    </location>
</feature>
<evidence type="ECO:0000256" key="1">
    <source>
        <dbReference type="SAM" id="MobiDB-lite"/>
    </source>
</evidence>
<dbReference type="Proteomes" id="UP000316270">
    <property type="component" value="Chromosome 10"/>
</dbReference>
<proteinExistence type="predicted"/>
<sequence>MLLHRSIPITTSSPPIDTPTDKPTDTEIDFPADTPMNTQTNTPTIPPTNTPPDTQTSPSQPTPNATPNPFTPPFPEDDMDDILSPFPPSSPDDMDAILSPGPSSPLTAGPSPPPSLEREHPAHHKVPAAAIAVPVLIGLLVVLGLAFCIWRSHNRQRGWRSRNYEREGGATGEWYGQEGKAGVERGSVEFFGKGGKAASFSSCEDAGVAVPKKVVR</sequence>
<gene>
    <name evidence="3" type="ORF">FKW77_004716</name>
</gene>
<keyword evidence="2" id="KW-0812">Transmembrane</keyword>
<feature type="compositionally biased region" description="Pro residues" evidence="1">
    <location>
        <begin position="60"/>
        <end position="74"/>
    </location>
</feature>
<dbReference type="EMBL" id="CP042194">
    <property type="protein sequence ID" value="QDS73736.1"/>
    <property type="molecule type" value="Genomic_DNA"/>
</dbReference>
<evidence type="ECO:0000313" key="3">
    <source>
        <dbReference type="EMBL" id="QDS73736.1"/>
    </source>
</evidence>
<keyword evidence="2" id="KW-1133">Transmembrane helix</keyword>
<feature type="region of interest" description="Disordered" evidence="1">
    <location>
        <begin position="1"/>
        <end position="122"/>
    </location>
</feature>
<feature type="compositionally biased region" description="Low complexity" evidence="1">
    <location>
        <begin position="34"/>
        <end position="43"/>
    </location>
</feature>
<reference evidence="3 4" key="1">
    <citation type="submission" date="2019-07" db="EMBL/GenBank/DDBJ databases">
        <title>Finished genome of Venturia effusa.</title>
        <authorList>
            <person name="Young C.A."/>
            <person name="Cox M.P."/>
            <person name="Ganley A.R.D."/>
            <person name="David W.J."/>
        </authorList>
    </citation>
    <scope>NUCLEOTIDE SEQUENCE [LARGE SCALE GENOMIC DNA]</scope>
    <source>
        <strain evidence="4">albino</strain>
    </source>
</reference>
<dbReference type="STRING" id="50376.A0A517LDS5"/>
<evidence type="ECO:0000313" key="4">
    <source>
        <dbReference type="Proteomes" id="UP000316270"/>
    </source>
</evidence>
<keyword evidence="2" id="KW-0472">Membrane</keyword>
<keyword evidence="4" id="KW-1185">Reference proteome</keyword>
<organism evidence="3 4">
    <name type="scientific">Venturia effusa</name>
    <dbReference type="NCBI Taxonomy" id="50376"/>
    <lineage>
        <taxon>Eukaryota</taxon>
        <taxon>Fungi</taxon>
        <taxon>Dikarya</taxon>
        <taxon>Ascomycota</taxon>
        <taxon>Pezizomycotina</taxon>
        <taxon>Dothideomycetes</taxon>
        <taxon>Pleosporomycetidae</taxon>
        <taxon>Venturiales</taxon>
        <taxon>Venturiaceae</taxon>
        <taxon>Venturia</taxon>
    </lineage>
</organism>
<protein>
    <submittedName>
        <fullName evidence="3">Uncharacterized protein</fullName>
    </submittedName>
</protein>
<dbReference type="AlphaFoldDB" id="A0A517LDS5"/>
<name>A0A517LDS5_9PEZI</name>
<accession>A0A517LDS5</accession>
<feature type="transmembrane region" description="Helical" evidence="2">
    <location>
        <begin position="128"/>
        <end position="150"/>
    </location>
</feature>